<protein>
    <submittedName>
        <fullName evidence="1">Uncharacterized protein</fullName>
    </submittedName>
</protein>
<comment type="caution">
    <text evidence="1">The sequence shown here is derived from an EMBL/GenBank/DDBJ whole genome shotgun (WGS) entry which is preliminary data.</text>
</comment>
<accession>A0A0F9RMS7</accession>
<dbReference type="AlphaFoldDB" id="A0A0F9RMS7"/>
<organism evidence="1">
    <name type="scientific">marine sediment metagenome</name>
    <dbReference type="NCBI Taxonomy" id="412755"/>
    <lineage>
        <taxon>unclassified sequences</taxon>
        <taxon>metagenomes</taxon>
        <taxon>ecological metagenomes</taxon>
    </lineage>
</organism>
<reference evidence="1" key="1">
    <citation type="journal article" date="2015" name="Nature">
        <title>Complex archaea that bridge the gap between prokaryotes and eukaryotes.</title>
        <authorList>
            <person name="Spang A."/>
            <person name="Saw J.H."/>
            <person name="Jorgensen S.L."/>
            <person name="Zaremba-Niedzwiedzka K."/>
            <person name="Martijn J."/>
            <person name="Lind A.E."/>
            <person name="van Eijk R."/>
            <person name="Schleper C."/>
            <person name="Guy L."/>
            <person name="Ettema T.J."/>
        </authorList>
    </citation>
    <scope>NUCLEOTIDE SEQUENCE</scope>
</reference>
<proteinExistence type="predicted"/>
<gene>
    <name evidence="1" type="ORF">LCGC14_0876630</name>
</gene>
<sequence>MVLTEEDVHYSIGSLGIEQFDTIQEIKDYFTRESFIDVFGECMWTDYELYDLTNIALEMWNKFVRIIRN</sequence>
<dbReference type="EMBL" id="LAZR01002734">
    <property type="protein sequence ID" value="KKN26256.1"/>
    <property type="molecule type" value="Genomic_DNA"/>
</dbReference>
<name>A0A0F9RMS7_9ZZZZ</name>
<evidence type="ECO:0000313" key="1">
    <source>
        <dbReference type="EMBL" id="KKN26256.1"/>
    </source>
</evidence>